<dbReference type="PROSITE" id="PS51485">
    <property type="entry name" value="PHYTOCYANIN"/>
    <property type="match status" value="1"/>
</dbReference>
<dbReference type="InterPro" id="IPR003245">
    <property type="entry name" value="Phytocyanin_dom"/>
</dbReference>
<dbReference type="InParanoid" id="A0A061GBV2"/>
<feature type="domain" description="Phytocyanin" evidence="10">
    <location>
        <begin position="41"/>
        <end position="143"/>
    </location>
</feature>
<keyword evidence="12" id="KW-1185">Reference proteome</keyword>
<dbReference type="OMA" id="VYSHWAS"/>
<evidence type="ECO:0000256" key="2">
    <source>
        <dbReference type="ARBA" id="ARBA00022475"/>
    </source>
</evidence>
<proteinExistence type="inferred from homology"/>
<dbReference type="GO" id="GO:0005886">
    <property type="term" value="C:plasma membrane"/>
    <property type="evidence" value="ECO:0000318"/>
    <property type="project" value="GO_Central"/>
</dbReference>
<reference evidence="11 12" key="1">
    <citation type="journal article" date="2013" name="Genome Biol.">
        <title>The genome sequence of the most widely cultivated cacao type and its use to identify candidate genes regulating pod color.</title>
        <authorList>
            <person name="Motamayor J.C."/>
            <person name="Mockaitis K."/>
            <person name="Schmutz J."/>
            <person name="Haiminen N."/>
            <person name="Iii D.L."/>
            <person name="Cornejo O."/>
            <person name="Findley S.D."/>
            <person name="Zheng P."/>
            <person name="Utro F."/>
            <person name="Royaert S."/>
            <person name="Saski C."/>
            <person name="Jenkins J."/>
            <person name="Podicheti R."/>
            <person name="Zhao M."/>
            <person name="Scheffler B.E."/>
            <person name="Stack J.C."/>
            <person name="Feltus F.A."/>
            <person name="Mustiga G.M."/>
            <person name="Amores F."/>
            <person name="Phillips W."/>
            <person name="Marelli J.P."/>
            <person name="May G.D."/>
            <person name="Shapiro H."/>
            <person name="Ma J."/>
            <person name="Bustamante C.D."/>
            <person name="Schnell R.J."/>
            <person name="Main D."/>
            <person name="Gilbert D."/>
            <person name="Parida L."/>
            <person name="Kuhn D.N."/>
        </authorList>
    </citation>
    <scope>NUCLEOTIDE SEQUENCE [LARGE SCALE GENOMIC DNA]</scope>
    <source>
        <strain evidence="12">cv. Matina 1-6</strain>
    </source>
</reference>
<dbReference type="FunFam" id="2.60.40.420:FF:000010">
    <property type="entry name" value="Early nodulin-like protein 1"/>
    <property type="match status" value="1"/>
</dbReference>
<keyword evidence="3" id="KW-0336">GPI-anchor</keyword>
<dbReference type="eggNOG" id="ENOG502S0M1">
    <property type="taxonomic scope" value="Eukaryota"/>
</dbReference>
<dbReference type="Gene3D" id="2.60.40.420">
    <property type="entry name" value="Cupredoxins - blue copper proteins"/>
    <property type="match status" value="1"/>
</dbReference>
<dbReference type="CDD" id="cd11019">
    <property type="entry name" value="OsENODL1_like"/>
    <property type="match status" value="1"/>
</dbReference>
<gene>
    <name evidence="11" type="ORF">TCM_028856</name>
</gene>
<evidence type="ECO:0000256" key="8">
    <source>
        <dbReference type="ARBA" id="ARBA00023288"/>
    </source>
</evidence>
<dbReference type="Pfam" id="PF02298">
    <property type="entry name" value="Cu_bind_like"/>
    <property type="match status" value="1"/>
</dbReference>
<evidence type="ECO:0000256" key="1">
    <source>
        <dbReference type="ARBA" id="ARBA00004609"/>
    </source>
</evidence>
<sequence>MKSEARNTKMNNSSMEPFRGLVCTCFLILAAMNIGSVEASKGFKVGDHIGWQQPSANNTAVYSQWARSKRFHVGDSLSFEYQNDSVLVVEKWDYFHCNTNKPISSFNDGKTVINLDRPGLFYFLSGAVDHCKKGQKLLIRVMGLHQRAESPPSGVDIAPGPHPSSGLVVTVTLSSVFVALTVTVVTLV</sequence>
<dbReference type="InterPro" id="IPR039391">
    <property type="entry name" value="Phytocyanin-like"/>
</dbReference>
<dbReference type="HOGENOM" id="CLU_058719_1_3_1"/>
<dbReference type="InterPro" id="IPR008972">
    <property type="entry name" value="Cupredoxin"/>
</dbReference>
<keyword evidence="7" id="KW-0325">Glycoprotein</keyword>
<keyword evidence="8" id="KW-0449">Lipoprotein</keyword>
<evidence type="ECO:0000259" key="10">
    <source>
        <dbReference type="PROSITE" id="PS51485"/>
    </source>
</evidence>
<keyword evidence="4" id="KW-0732">Signal</keyword>
<protein>
    <submittedName>
        <fullName evidence="11">Early nodulin-like protein 7, putative</fullName>
    </submittedName>
</protein>
<evidence type="ECO:0000256" key="5">
    <source>
        <dbReference type="ARBA" id="ARBA00023136"/>
    </source>
</evidence>
<comment type="subcellular location">
    <subcellularLocation>
        <location evidence="1">Cell membrane</location>
        <topology evidence="1">Lipid-anchor</topology>
        <topology evidence="1">GPI-anchor</topology>
    </subcellularLocation>
</comment>
<dbReference type="GO" id="GO:0009055">
    <property type="term" value="F:electron transfer activity"/>
    <property type="evidence" value="ECO:0007669"/>
    <property type="project" value="InterPro"/>
</dbReference>
<dbReference type="Gramene" id="EOY26888">
    <property type="protein sequence ID" value="EOY26888"/>
    <property type="gene ID" value="TCM_028856"/>
</dbReference>
<dbReference type="GO" id="GO:0098552">
    <property type="term" value="C:side of membrane"/>
    <property type="evidence" value="ECO:0007669"/>
    <property type="project" value="UniProtKB-KW"/>
</dbReference>
<dbReference type="AlphaFoldDB" id="A0A061GBV2"/>
<organism evidence="11 12">
    <name type="scientific">Theobroma cacao</name>
    <name type="common">Cacao</name>
    <name type="synonym">Cocoa</name>
    <dbReference type="NCBI Taxonomy" id="3641"/>
    <lineage>
        <taxon>Eukaryota</taxon>
        <taxon>Viridiplantae</taxon>
        <taxon>Streptophyta</taxon>
        <taxon>Embryophyta</taxon>
        <taxon>Tracheophyta</taxon>
        <taxon>Spermatophyta</taxon>
        <taxon>Magnoliopsida</taxon>
        <taxon>eudicotyledons</taxon>
        <taxon>Gunneridae</taxon>
        <taxon>Pentapetalae</taxon>
        <taxon>rosids</taxon>
        <taxon>malvids</taxon>
        <taxon>Malvales</taxon>
        <taxon>Malvaceae</taxon>
        <taxon>Byttnerioideae</taxon>
        <taxon>Theobroma</taxon>
    </lineage>
</organism>
<dbReference type="EMBL" id="CM001884">
    <property type="protein sequence ID" value="EOY26888.1"/>
    <property type="molecule type" value="Genomic_DNA"/>
</dbReference>
<keyword evidence="2" id="KW-1003">Cell membrane</keyword>
<comment type="similarity">
    <text evidence="9">Belongs to the early nodulin-like (ENODL) family.</text>
</comment>
<dbReference type="STRING" id="3641.A0A061GBV2"/>
<accession>A0A061GBV2</accession>
<evidence type="ECO:0000313" key="11">
    <source>
        <dbReference type="EMBL" id="EOY26888.1"/>
    </source>
</evidence>
<evidence type="ECO:0000256" key="3">
    <source>
        <dbReference type="ARBA" id="ARBA00022622"/>
    </source>
</evidence>
<dbReference type="InterPro" id="IPR041846">
    <property type="entry name" value="ENL_dom"/>
</dbReference>
<dbReference type="PANTHER" id="PTHR33021">
    <property type="entry name" value="BLUE COPPER PROTEIN"/>
    <property type="match status" value="1"/>
</dbReference>
<dbReference type="PANTHER" id="PTHR33021:SF234">
    <property type="entry name" value="EARLY NODULIN-LIKE PROTEIN 7"/>
    <property type="match status" value="1"/>
</dbReference>
<keyword evidence="5" id="KW-0472">Membrane</keyword>
<keyword evidence="6" id="KW-1015">Disulfide bond</keyword>
<evidence type="ECO:0000256" key="9">
    <source>
        <dbReference type="ARBA" id="ARBA00035011"/>
    </source>
</evidence>
<evidence type="ECO:0000256" key="6">
    <source>
        <dbReference type="ARBA" id="ARBA00023157"/>
    </source>
</evidence>
<evidence type="ECO:0000313" key="12">
    <source>
        <dbReference type="Proteomes" id="UP000026915"/>
    </source>
</evidence>
<evidence type="ECO:0000256" key="7">
    <source>
        <dbReference type="ARBA" id="ARBA00023180"/>
    </source>
</evidence>
<dbReference type="SUPFAM" id="SSF49503">
    <property type="entry name" value="Cupredoxins"/>
    <property type="match status" value="1"/>
</dbReference>
<evidence type="ECO:0000256" key="4">
    <source>
        <dbReference type="ARBA" id="ARBA00022729"/>
    </source>
</evidence>
<dbReference type="Proteomes" id="UP000026915">
    <property type="component" value="Chromosome 6"/>
</dbReference>
<name>A0A061GBV2_THECC</name>